<evidence type="ECO:0000256" key="8">
    <source>
        <dbReference type="ARBA" id="ARBA00023242"/>
    </source>
</evidence>
<dbReference type="Gene3D" id="3.40.50.150">
    <property type="entry name" value="Vaccinia Virus protein VP39"/>
    <property type="match status" value="1"/>
</dbReference>
<feature type="site" description="mRNA cap binding" evidence="12">
    <location>
        <position position="98"/>
    </location>
</feature>
<feature type="binding site" evidence="11">
    <location>
        <position position="147"/>
    </location>
    <ligand>
        <name>S-adenosyl-L-methionine</name>
        <dbReference type="ChEBI" id="CHEBI:59789"/>
    </ligand>
</feature>
<evidence type="ECO:0000256" key="4">
    <source>
        <dbReference type="ARBA" id="ARBA00022679"/>
    </source>
</evidence>
<evidence type="ECO:0000256" key="7">
    <source>
        <dbReference type="ARBA" id="ARBA00023042"/>
    </source>
</evidence>
<keyword evidence="8 10" id="KW-0539">Nucleus</keyword>
<feature type="site" description="mRNA cap binding" evidence="12">
    <location>
        <position position="73"/>
    </location>
</feature>
<name>A0A7E4ZTL4_PANRE</name>
<dbReference type="EC" id="2.1.1.56" evidence="10"/>
<evidence type="ECO:0000256" key="1">
    <source>
        <dbReference type="ARBA" id="ARBA00004123"/>
    </source>
</evidence>
<dbReference type="GO" id="GO:0005634">
    <property type="term" value="C:nucleus"/>
    <property type="evidence" value="ECO:0007669"/>
    <property type="project" value="UniProtKB-SubCell"/>
</dbReference>
<keyword evidence="4 10" id="KW-0808">Transferase</keyword>
<keyword evidence="7 10" id="KW-0506">mRNA capping</keyword>
<dbReference type="InterPro" id="IPR016899">
    <property type="entry name" value="mRNA_G-N7_MeTrfase_euk"/>
</dbReference>
<dbReference type="AlphaFoldDB" id="A0A7E4ZTL4"/>
<feature type="site" description="mRNA cap binding" evidence="12">
    <location>
        <position position="345"/>
    </location>
</feature>
<evidence type="ECO:0000256" key="12">
    <source>
        <dbReference type="PIRSR" id="PIRSR028762-2"/>
    </source>
</evidence>
<comment type="subcellular location">
    <subcellularLocation>
        <location evidence="1 10">Nucleus</location>
    </subcellularLocation>
</comment>
<feature type="binding site" evidence="11">
    <location>
        <position position="120"/>
    </location>
    <ligand>
        <name>S-adenosyl-L-methionine</name>
        <dbReference type="ChEBI" id="CHEBI:59789"/>
    </ligand>
</feature>
<feature type="binding site" evidence="11">
    <location>
        <position position="86"/>
    </location>
    <ligand>
        <name>S-adenosyl-L-methionine</name>
        <dbReference type="ChEBI" id="CHEBI:59789"/>
    </ligand>
</feature>
<evidence type="ECO:0000259" key="13">
    <source>
        <dbReference type="PROSITE" id="PS51562"/>
    </source>
</evidence>
<keyword evidence="2 10" id="KW-0489">Methyltransferase</keyword>
<dbReference type="PANTHER" id="PTHR12189">
    <property type="entry name" value="MRNA GUANINE-7- METHYLTRANSFERASE"/>
    <property type="match status" value="1"/>
</dbReference>
<feature type="site" description="mRNA cap binding" evidence="12">
    <location>
        <position position="146"/>
    </location>
</feature>
<keyword evidence="14" id="KW-1185">Reference proteome</keyword>
<feature type="binding site" evidence="11">
    <location>
        <position position="37"/>
    </location>
    <ligand>
        <name>S-adenosyl-L-methionine</name>
        <dbReference type="ChEBI" id="CHEBI:59789"/>
    </ligand>
</feature>
<comment type="catalytic activity">
    <reaction evidence="9">
        <text>a 5'-end (5'-triphosphoguanosine)-ribonucleoside in mRNA + S-adenosyl-L-methionine = a 5'-end (N(7)-methyl 5'-triphosphoguanosine)-ribonucleoside in mRNA + S-adenosyl-L-homocysteine</text>
        <dbReference type="Rhea" id="RHEA:67008"/>
        <dbReference type="Rhea" id="RHEA-COMP:17166"/>
        <dbReference type="Rhea" id="RHEA-COMP:17167"/>
        <dbReference type="ChEBI" id="CHEBI:57856"/>
        <dbReference type="ChEBI" id="CHEBI:59789"/>
        <dbReference type="ChEBI" id="CHEBI:156461"/>
        <dbReference type="ChEBI" id="CHEBI:167617"/>
        <dbReference type="EC" id="2.1.1.56"/>
    </reaction>
</comment>
<accession>A0A7E4ZTL4</accession>
<evidence type="ECO:0000256" key="9">
    <source>
        <dbReference type="ARBA" id="ARBA00044712"/>
    </source>
</evidence>
<evidence type="ECO:0000313" key="14">
    <source>
        <dbReference type="Proteomes" id="UP000492821"/>
    </source>
</evidence>
<reference evidence="14" key="1">
    <citation type="journal article" date="2013" name="Genetics">
        <title>The draft genome and transcriptome of Panagrellus redivivus are shaped by the harsh demands of a free-living lifestyle.</title>
        <authorList>
            <person name="Srinivasan J."/>
            <person name="Dillman A.R."/>
            <person name="Macchietto M.G."/>
            <person name="Heikkinen L."/>
            <person name="Lakso M."/>
            <person name="Fracchia K.M."/>
            <person name="Antoshechkin I."/>
            <person name="Mortazavi A."/>
            <person name="Wong G."/>
            <person name="Sternberg P.W."/>
        </authorList>
    </citation>
    <scope>NUCLEOTIDE SEQUENCE [LARGE SCALE GENOMIC DNA]</scope>
    <source>
        <strain evidence="14">MT8872</strain>
    </source>
</reference>
<dbReference type="InterPro" id="IPR039753">
    <property type="entry name" value="RG7MT1"/>
</dbReference>
<comment type="similarity">
    <text evidence="10">Belongs to the class I-like SAM-binding methyltransferase superfamily. mRNA cap 0 methyltransferase family.</text>
</comment>
<evidence type="ECO:0000256" key="11">
    <source>
        <dbReference type="PIRSR" id="PIRSR028762-1"/>
    </source>
</evidence>
<evidence type="ECO:0000256" key="10">
    <source>
        <dbReference type="PIRNR" id="PIRNR028762"/>
    </source>
</evidence>
<dbReference type="SUPFAM" id="SSF53335">
    <property type="entry name" value="S-adenosyl-L-methionine-dependent methyltransferases"/>
    <property type="match status" value="1"/>
</dbReference>
<proteinExistence type="inferred from homology"/>
<keyword evidence="5 10" id="KW-0949">S-adenosyl-L-methionine</keyword>
<feature type="site" description="mRNA cap binding" evidence="12">
    <location>
        <position position="67"/>
    </location>
</feature>
<keyword evidence="6 10" id="KW-0694">RNA-binding</keyword>
<dbReference type="WBParaSite" id="Pan_g16510.t1">
    <property type="protein sequence ID" value="Pan_g16510.t1"/>
    <property type="gene ID" value="Pan_g16510"/>
</dbReference>
<feature type="domain" description="MRNA cap 0 methyltransferase" evidence="13">
    <location>
        <begin position="24"/>
        <end position="353"/>
    </location>
</feature>
<evidence type="ECO:0000313" key="15">
    <source>
        <dbReference type="WBParaSite" id="Pan_g16510.t1"/>
    </source>
</evidence>
<feature type="binding site" evidence="11">
    <location>
        <position position="64"/>
    </location>
    <ligand>
        <name>S-adenosyl-L-methionine</name>
        <dbReference type="ChEBI" id="CHEBI:59789"/>
    </ligand>
</feature>
<evidence type="ECO:0000256" key="3">
    <source>
        <dbReference type="ARBA" id="ARBA00022664"/>
    </source>
</evidence>
<evidence type="ECO:0000256" key="2">
    <source>
        <dbReference type="ARBA" id="ARBA00022603"/>
    </source>
</evidence>
<evidence type="ECO:0000256" key="6">
    <source>
        <dbReference type="ARBA" id="ARBA00022884"/>
    </source>
</evidence>
<feature type="binding site" evidence="12">
    <location>
        <begin position="33"/>
        <end position="34"/>
    </location>
    <ligand>
        <name>mRNA</name>
        <dbReference type="ChEBI" id="CHEBI:33699"/>
    </ligand>
</feature>
<feature type="binding site" evidence="11">
    <location>
        <position position="142"/>
    </location>
    <ligand>
        <name>S-adenosyl-L-methionine</name>
        <dbReference type="ChEBI" id="CHEBI:59789"/>
    </ligand>
</feature>
<dbReference type="GO" id="GO:0004482">
    <property type="term" value="F:mRNA 5'-cap (guanine-N7-)-methyltransferase activity"/>
    <property type="evidence" value="ECO:0007669"/>
    <property type="project" value="UniProtKB-EC"/>
</dbReference>
<dbReference type="PROSITE" id="PS51562">
    <property type="entry name" value="RNA_CAP0_MT"/>
    <property type="match status" value="1"/>
</dbReference>
<organism evidence="14 15">
    <name type="scientific">Panagrellus redivivus</name>
    <name type="common">Microworm</name>
    <dbReference type="NCBI Taxonomy" id="6233"/>
    <lineage>
        <taxon>Eukaryota</taxon>
        <taxon>Metazoa</taxon>
        <taxon>Ecdysozoa</taxon>
        <taxon>Nematoda</taxon>
        <taxon>Chromadorea</taxon>
        <taxon>Rhabditida</taxon>
        <taxon>Tylenchina</taxon>
        <taxon>Panagrolaimomorpha</taxon>
        <taxon>Panagrolaimoidea</taxon>
        <taxon>Panagrolaimidae</taxon>
        <taxon>Panagrellus</taxon>
    </lineage>
</organism>
<dbReference type="PIRSF" id="PIRSF028762">
    <property type="entry name" value="ABD1"/>
    <property type="match status" value="1"/>
</dbReference>
<reference evidence="15" key="2">
    <citation type="submission" date="2020-10" db="UniProtKB">
        <authorList>
            <consortium name="WormBaseParasite"/>
        </authorList>
    </citation>
    <scope>IDENTIFICATION</scope>
</reference>
<evidence type="ECO:0000256" key="5">
    <source>
        <dbReference type="ARBA" id="ARBA00022691"/>
    </source>
</evidence>
<dbReference type="PANTHER" id="PTHR12189:SF2">
    <property type="entry name" value="MRNA CAP GUANINE-N7 METHYLTRANSFERASE"/>
    <property type="match status" value="1"/>
</dbReference>
<dbReference type="InterPro" id="IPR029063">
    <property type="entry name" value="SAM-dependent_MTases_sf"/>
</dbReference>
<keyword evidence="3 10" id="KW-0507">mRNA processing</keyword>
<dbReference type="InterPro" id="IPR004971">
    <property type="entry name" value="mRNA_G-N7_MeTrfase_dom"/>
</dbReference>
<dbReference type="Proteomes" id="UP000492821">
    <property type="component" value="Unassembled WGS sequence"/>
</dbReference>
<sequence>MSASEVADFYNQLNNEKKDDRQGSRIVTMRNFNNWIKSMIIQEATGLIKDAESGPPRLIVLDMCAGKGGDLLKWQRGPIDEVIMVDIAETSVQQAQARYNESRNRPNSHTQFGAQFIALDLTEANLFPKLRRPMFFDLVSCQFALHYAFRDEAALRRMLYNASGRMRTGGYFIGTYPNAERIVHLLRKTTDGKYKNDVLTIEYLDKSVKNWSTLTPPLFGARIFFSLEERVNCAEFLLYFPLLVEIAKEFDLELVSNKSFPQCIDHFDKQDQRQLMSRIKALEEIPIDEDKLANIKENLHGAKRYPIEYAHAEKKRRELQGQVDRRGVPCLGTLTKSEWETIALYDAFIFRKTDTPTVKTEE</sequence>
<feature type="site" description="mRNA cap binding" evidence="12">
    <location>
        <position position="235"/>
    </location>
</feature>
<dbReference type="Pfam" id="PF03291">
    <property type="entry name" value="mRNA_G-N7_MeTrfase"/>
    <property type="match status" value="1"/>
</dbReference>
<dbReference type="CDD" id="cd02440">
    <property type="entry name" value="AdoMet_MTases"/>
    <property type="match status" value="1"/>
</dbReference>
<dbReference type="GO" id="GO:0003723">
    <property type="term" value="F:RNA binding"/>
    <property type="evidence" value="ECO:0007669"/>
    <property type="project" value="UniProtKB-KW"/>
</dbReference>
<protein>
    <recommendedName>
        <fullName evidence="10">mRNA cap guanine-N(7) methyltransferase</fullName>
        <ecNumber evidence="10">2.1.1.56</ecNumber>
    </recommendedName>
    <alternativeName>
        <fullName evidence="10">mRNA (guanine-N(7))-methyltransferase</fullName>
    </alternativeName>
    <alternativeName>
        <fullName evidence="10">mRNA cap methyltransferase</fullName>
    </alternativeName>
</protein>